<dbReference type="SUPFAM" id="SSF53850">
    <property type="entry name" value="Periplasmic binding protein-like II"/>
    <property type="match status" value="1"/>
</dbReference>
<keyword evidence="5" id="KW-1185">Reference proteome</keyword>
<feature type="domain" description="PI-PLC Y-box" evidence="3">
    <location>
        <begin position="406"/>
        <end position="466"/>
    </location>
</feature>
<dbReference type="InterPro" id="IPR001711">
    <property type="entry name" value="PLipase_C_Pinositol-sp_Y"/>
</dbReference>
<evidence type="ECO:0000313" key="5">
    <source>
        <dbReference type="Proteomes" id="UP001589747"/>
    </source>
</evidence>
<proteinExistence type="predicted"/>
<gene>
    <name evidence="4" type="ORF">ACFFSY_33420</name>
</gene>
<evidence type="ECO:0000256" key="1">
    <source>
        <dbReference type="SAM" id="MobiDB-lite"/>
    </source>
</evidence>
<keyword evidence="2" id="KW-0732">Signal</keyword>
<dbReference type="RefSeq" id="WP_377502675.1">
    <property type="nucleotide sequence ID" value="NZ_JBHMDO010000054.1"/>
</dbReference>
<dbReference type="Gene3D" id="3.40.190.10">
    <property type="entry name" value="Periplasmic binding protein-like II"/>
    <property type="match status" value="2"/>
</dbReference>
<name>A0ABV5L2G1_9BACL</name>
<dbReference type="Proteomes" id="UP001589747">
    <property type="component" value="Unassembled WGS sequence"/>
</dbReference>
<reference evidence="4 5" key="1">
    <citation type="submission" date="2024-09" db="EMBL/GenBank/DDBJ databases">
        <authorList>
            <person name="Sun Q."/>
            <person name="Mori K."/>
        </authorList>
    </citation>
    <scope>NUCLEOTIDE SEQUENCE [LARGE SCALE GENOMIC DNA]</scope>
    <source>
        <strain evidence="4 5">TISTR 2452</strain>
    </source>
</reference>
<comment type="caution">
    <text evidence="4">The sequence shown here is derived from an EMBL/GenBank/DDBJ whole genome shotgun (WGS) entry which is preliminary data.</text>
</comment>
<dbReference type="Pfam" id="PF01547">
    <property type="entry name" value="SBP_bac_1"/>
    <property type="match status" value="1"/>
</dbReference>
<dbReference type="PROSITE" id="PS51257">
    <property type="entry name" value="PROKAR_LIPOPROTEIN"/>
    <property type="match status" value="1"/>
</dbReference>
<accession>A0ABV5L2G1</accession>
<feature type="chain" id="PRO_5045847917" evidence="2">
    <location>
        <begin position="32"/>
        <end position="527"/>
    </location>
</feature>
<evidence type="ECO:0000313" key="4">
    <source>
        <dbReference type="EMBL" id="MFB9330868.1"/>
    </source>
</evidence>
<dbReference type="PROSITE" id="PS50008">
    <property type="entry name" value="PIPLC_Y_DOMAIN"/>
    <property type="match status" value="1"/>
</dbReference>
<protein>
    <submittedName>
        <fullName evidence="4">ABC transporter substrate-binding protein</fullName>
    </submittedName>
</protein>
<evidence type="ECO:0000256" key="2">
    <source>
        <dbReference type="SAM" id="SignalP"/>
    </source>
</evidence>
<dbReference type="EMBL" id="JBHMDO010000054">
    <property type="protein sequence ID" value="MFB9330868.1"/>
    <property type="molecule type" value="Genomic_DNA"/>
</dbReference>
<dbReference type="PANTHER" id="PTHR43649">
    <property type="entry name" value="ARABINOSE-BINDING PROTEIN-RELATED"/>
    <property type="match status" value="1"/>
</dbReference>
<feature type="signal peptide" evidence="2">
    <location>
        <begin position="1"/>
        <end position="31"/>
    </location>
</feature>
<dbReference type="InterPro" id="IPR022627">
    <property type="entry name" value="DUF3502"/>
</dbReference>
<dbReference type="PANTHER" id="PTHR43649:SF17">
    <property type="entry name" value="ABC TRANSPORTER SOLUTE BINDING PROTEIN-SUGAR TRANSPORT"/>
    <property type="match status" value="1"/>
</dbReference>
<dbReference type="Pfam" id="PF12010">
    <property type="entry name" value="DUF3502"/>
    <property type="match status" value="1"/>
</dbReference>
<organism evidence="4 5">
    <name type="scientific">Paenibacillus aurantiacus</name>
    <dbReference type="NCBI Taxonomy" id="1936118"/>
    <lineage>
        <taxon>Bacteria</taxon>
        <taxon>Bacillati</taxon>
        <taxon>Bacillota</taxon>
        <taxon>Bacilli</taxon>
        <taxon>Bacillales</taxon>
        <taxon>Paenibacillaceae</taxon>
        <taxon>Paenibacillus</taxon>
    </lineage>
</organism>
<feature type="region of interest" description="Disordered" evidence="1">
    <location>
        <begin position="36"/>
        <end position="63"/>
    </location>
</feature>
<feature type="compositionally biased region" description="Gly residues" evidence="1">
    <location>
        <begin position="36"/>
        <end position="45"/>
    </location>
</feature>
<evidence type="ECO:0000259" key="3">
    <source>
        <dbReference type="PROSITE" id="PS50008"/>
    </source>
</evidence>
<feature type="compositionally biased region" description="Polar residues" evidence="1">
    <location>
        <begin position="53"/>
        <end position="62"/>
    </location>
</feature>
<dbReference type="InterPro" id="IPR006059">
    <property type="entry name" value="SBP"/>
</dbReference>
<sequence length="527" mass="57107">MKAKFKRSSSVLAVPLALTLLLAACSGNANGGNNGAGDNGGGSNGGNKAAVTDTANKSGNESSKLDPYELTVAYWNIGNTKDLAAVAAEVNKLTQAKINTTIKFMPIDIGAWQQQMNLMLAGNEKLDLLVTSTGLSYGTQAAKGQLLPLDDLLEEYGPDIKTVVGPDILKAATTSGKIYGVPSVRDWAADYGVLMRKDLVDKYKIDLSTIKTYADLDAVFNVIKEKEPMMAAILPEGTSGSIISSITPGLVDPLNDENGVLPGFDNGLKVVNWYESEQYADLVNMVRKWYMAGYIPKDISTNQTPSEQLVKAGKAFSFVVHMKPGYENKESIMTGTPMVAVRLLPPVATTSSISNVMFSIAKNSGNPERAMMFLNLLYSDKDLVNLIDYGIEGKHYVKKTDGIIGYPSGVDSSNATYAPTHGWMWGNQFLSHVWDGDDPNVWKLQDEFNKSAKKSKAMGFSFTVDPVKTEAAAVQGVKEQYKIGLETGTLDPAKYLPEFISKLKSAGIEKMIAEKQKQLDEWAKSNQ</sequence>
<dbReference type="InterPro" id="IPR050490">
    <property type="entry name" value="Bact_solute-bd_prot1"/>
</dbReference>